<dbReference type="AlphaFoldDB" id="A0A5C3L5E1"/>
<dbReference type="EMBL" id="ML210161">
    <property type="protein sequence ID" value="TFK27842.1"/>
    <property type="molecule type" value="Genomic_DNA"/>
</dbReference>
<accession>A0A5C3L5E1</accession>
<keyword evidence="2" id="KW-1185">Reference proteome</keyword>
<evidence type="ECO:0000313" key="2">
    <source>
        <dbReference type="Proteomes" id="UP000307440"/>
    </source>
</evidence>
<reference evidence="1 2" key="1">
    <citation type="journal article" date="2019" name="Nat. Ecol. Evol.">
        <title>Megaphylogeny resolves global patterns of mushroom evolution.</title>
        <authorList>
            <person name="Varga T."/>
            <person name="Krizsan K."/>
            <person name="Foldi C."/>
            <person name="Dima B."/>
            <person name="Sanchez-Garcia M."/>
            <person name="Sanchez-Ramirez S."/>
            <person name="Szollosi G.J."/>
            <person name="Szarkandi J.G."/>
            <person name="Papp V."/>
            <person name="Albert L."/>
            <person name="Andreopoulos W."/>
            <person name="Angelini C."/>
            <person name="Antonin V."/>
            <person name="Barry K.W."/>
            <person name="Bougher N.L."/>
            <person name="Buchanan P."/>
            <person name="Buyck B."/>
            <person name="Bense V."/>
            <person name="Catcheside P."/>
            <person name="Chovatia M."/>
            <person name="Cooper J."/>
            <person name="Damon W."/>
            <person name="Desjardin D."/>
            <person name="Finy P."/>
            <person name="Geml J."/>
            <person name="Haridas S."/>
            <person name="Hughes K."/>
            <person name="Justo A."/>
            <person name="Karasinski D."/>
            <person name="Kautmanova I."/>
            <person name="Kiss B."/>
            <person name="Kocsube S."/>
            <person name="Kotiranta H."/>
            <person name="LaButti K.M."/>
            <person name="Lechner B.E."/>
            <person name="Liimatainen K."/>
            <person name="Lipzen A."/>
            <person name="Lukacs Z."/>
            <person name="Mihaltcheva S."/>
            <person name="Morgado L.N."/>
            <person name="Niskanen T."/>
            <person name="Noordeloos M.E."/>
            <person name="Ohm R.A."/>
            <person name="Ortiz-Santana B."/>
            <person name="Ovrebo C."/>
            <person name="Racz N."/>
            <person name="Riley R."/>
            <person name="Savchenko A."/>
            <person name="Shiryaev A."/>
            <person name="Soop K."/>
            <person name="Spirin V."/>
            <person name="Szebenyi C."/>
            <person name="Tomsovsky M."/>
            <person name="Tulloss R.E."/>
            <person name="Uehling J."/>
            <person name="Grigoriev I.V."/>
            <person name="Vagvolgyi C."/>
            <person name="Papp T."/>
            <person name="Martin F.M."/>
            <person name="Miettinen O."/>
            <person name="Hibbett D.S."/>
            <person name="Nagy L.G."/>
        </authorList>
    </citation>
    <scope>NUCLEOTIDE SEQUENCE [LARGE SCALE GENOMIC DNA]</scope>
    <source>
        <strain evidence="1 2">CBS 121175</strain>
    </source>
</reference>
<evidence type="ECO:0000313" key="1">
    <source>
        <dbReference type="EMBL" id="TFK27842.1"/>
    </source>
</evidence>
<gene>
    <name evidence="1" type="ORF">FA15DRAFT_666076</name>
</gene>
<dbReference type="Proteomes" id="UP000307440">
    <property type="component" value="Unassembled WGS sequence"/>
</dbReference>
<sequence>MISHRLTDMFTLGEEIHPNQQITETNKLKSDDTAVALDPGMETNPIQSPDEGEGNCICSDINPHILPLCSSESSPSPFEDMGTFATSTPVRTRIYKSRSLYDTADGTLYRTGFTASKAHTRRYHHSKPTICSFFSNTIVENAKHTRFLWRKRLQLAQKRTLRTTSRALELNRKTSYLRKMPYIEGIRWEVPSEFEQYQFLMHLQAKEEGSGMRDVEIYEDVRARISCTGRWAEHSDKPRYAFHYDTKSNDYDLEDHTLFKILDTESSVAKGARDYGQVQVF</sequence>
<protein>
    <submittedName>
        <fullName evidence="1">Uncharacterized protein</fullName>
    </submittedName>
</protein>
<proteinExistence type="predicted"/>
<organism evidence="1 2">
    <name type="scientific">Coprinopsis marcescibilis</name>
    <name type="common">Agaric fungus</name>
    <name type="synonym">Psathyrella marcescibilis</name>
    <dbReference type="NCBI Taxonomy" id="230819"/>
    <lineage>
        <taxon>Eukaryota</taxon>
        <taxon>Fungi</taxon>
        <taxon>Dikarya</taxon>
        <taxon>Basidiomycota</taxon>
        <taxon>Agaricomycotina</taxon>
        <taxon>Agaricomycetes</taxon>
        <taxon>Agaricomycetidae</taxon>
        <taxon>Agaricales</taxon>
        <taxon>Agaricineae</taxon>
        <taxon>Psathyrellaceae</taxon>
        <taxon>Coprinopsis</taxon>
    </lineage>
</organism>
<name>A0A5C3L5E1_COPMA</name>
<dbReference type="OrthoDB" id="3025950at2759"/>